<gene>
    <name evidence="1" type="ORF">BECKFM1743A_GA0114220_104543</name>
</gene>
<sequence>MLLDTCALLWLASGGGKLSEAVLEQITLSLVVYISAISGFEVGIR</sequence>
<name>A0A450TJR4_9GAMM</name>
<reference evidence="1" key="1">
    <citation type="submission" date="2019-02" db="EMBL/GenBank/DDBJ databases">
        <authorList>
            <person name="Gruber-Vodicka R. H."/>
            <person name="Seah K. B. B."/>
        </authorList>
    </citation>
    <scope>NUCLEOTIDE SEQUENCE</scope>
    <source>
        <strain evidence="1">BECK_BZ163</strain>
    </source>
</reference>
<dbReference type="AlphaFoldDB" id="A0A450TJR4"/>
<evidence type="ECO:0000313" key="1">
    <source>
        <dbReference type="EMBL" id="VFJ67673.1"/>
    </source>
</evidence>
<organism evidence="1">
    <name type="scientific">Candidatus Kentrum sp. FM</name>
    <dbReference type="NCBI Taxonomy" id="2126340"/>
    <lineage>
        <taxon>Bacteria</taxon>
        <taxon>Pseudomonadati</taxon>
        <taxon>Pseudomonadota</taxon>
        <taxon>Gammaproteobacteria</taxon>
        <taxon>Candidatus Kentrum</taxon>
    </lineage>
</organism>
<proteinExistence type="predicted"/>
<accession>A0A450TJR4</accession>
<evidence type="ECO:0008006" key="2">
    <source>
        <dbReference type="Google" id="ProtNLM"/>
    </source>
</evidence>
<dbReference type="EMBL" id="CAADEZ010000454">
    <property type="protein sequence ID" value="VFJ67673.1"/>
    <property type="molecule type" value="Genomic_DNA"/>
</dbReference>
<protein>
    <recommendedName>
        <fullName evidence="2">PIN domain-containing protein</fullName>
    </recommendedName>
</protein>